<evidence type="ECO:0000256" key="2">
    <source>
        <dbReference type="ARBA" id="ARBA00001911"/>
    </source>
</evidence>
<reference evidence="9" key="1">
    <citation type="submission" date="2021-02" db="EMBL/GenBank/DDBJ databases">
        <authorList>
            <person name="Nowell W R."/>
        </authorList>
    </citation>
    <scope>NUCLEOTIDE SEQUENCE</scope>
</reference>
<dbReference type="Pfam" id="PF16363">
    <property type="entry name" value="GDP_Man_Dehyd"/>
    <property type="match status" value="1"/>
</dbReference>
<dbReference type="PANTHER" id="PTHR43725:SF47">
    <property type="entry name" value="UDP-GLUCOSE 4-EPIMERASE"/>
    <property type="match status" value="1"/>
</dbReference>
<comment type="caution">
    <text evidence="9">The sequence shown here is derived from an EMBL/GenBank/DDBJ whole genome shotgun (WGS) entry which is preliminary data.</text>
</comment>
<sequence>MAATTGDSNKLQVLVPGDIGFIGSHCIIELINAGYEPIVVDNLSNFSIVCLQRVEQIVGYKRINYKLDCLDLEGLRDIFKKHSTYAIMNFAAWKSVDESVEKPVLYYKNNVGYLLNLLTVLFVFFFFKPINHDFLTIVYGSPKYLSFDEKHPYIGDSITNPYGKNLIGEGPIGRPNNLMPYVAQVAVGRLLHMNVTGTDHDTPDGTDIRDYIHVVDMTTGHIACMKKFKENCSLQTCIQNFFRFYLFIYFSCIDL</sequence>
<dbReference type="AlphaFoldDB" id="A0A815ME36"/>
<dbReference type="InterPro" id="IPR036291">
    <property type="entry name" value="NAD(P)-bd_dom_sf"/>
</dbReference>
<evidence type="ECO:0000256" key="6">
    <source>
        <dbReference type="ARBA" id="ARBA00023235"/>
    </source>
</evidence>
<feature type="domain" description="NAD(P)-binding" evidence="8">
    <location>
        <begin position="14"/>
        <end position="163"/>
    </location>
</feature>
<keyword evidence="6" id="KW-0413">Isomerase</keyword>
<comment type="cofactor">
    <cofactor evidence="2">
        <name>NAD(+)</name>
        <dbReference type="ChEBI" id="CHEBI:57540"/>
    </cofactor>
</comment>
<keyword evidence="7" id="KW-0472">Membrane</keyword>
<keyword evidence="5" id="KW-0520">NAD</keyword>
<evidence type="ECO:0000256" key="7">
    <source>
        <dbReference type="SAM" id="Phobius"/>
    </source>
</evidence>
<comment type="pathway">
    <text evidence="3">Carbohydrate metabolism; galactose metabolism.</text>
</comment>
<dbReference type="GO" id="GO:0003978">
    <property type="term" value="F:UDP-glucose 4-epimerase activity"/>
    <property type="evidence" value="ECO:0007669"/>
    <property type="project" value="UniProtKB-EC"/>
</dbReference>
<evidence type="ECO:0000256" key="5">
    <source>
        <dbReference type="ARBA" id="ARBA00023027"/>
    </source>
</evidence>
<keyword evidence="10" id="KW-1185">Reference proteome</keyword>
<gene>
    <name evidence="9" type="ORF">JXQ802_LOCUS35691</name>
</gene>
<feature type="transmembrane region" description="Helical" evidence="7">
    <location>
        <begin position="111"/>
        <end position="127"/>
    </location>
</feature>
<dbReference type="SUPFAM" id="SSF51735">
    <property type="entry name" value="NAD(P)-binding Rossmann-fold domains"/>
    <property type="match status" value="1"/>
</dbReference>
<dbReference type="Proteomes" id="UP000663870">
    <property type="component" value="Unassembled WGS sequence"/>
</dbReference>
<accession>A0A815ME36</accession>
<evidence type="ECO:0000256" key="3">
    <source>
        <dbReference type="ARBA" id="ARBA00004947"/>
    </source>
</evidence>
<dbReference type="EC" id="5.1.3.2" evidence="4"/>
<organism evidence="9 10">
    <name type="scientific">Rotaria sordida</name>
    <dbReference type="NCBI Taxonomy" id="392033"/>
    <lineage>
        <taxon>Eukaryota</taxon>
        <taxon>Metazoa</taxon>
        <taxon>Spiralia</taxon>
        <taxon>Gnathifera</taxon>
        <taxon>Rotifera</taxon>
        <taxon>Eurotatoria</taxon>
        <taxon>Bdelloidea</taxon>
        <taxon>Philodinida</taxon>
        <taxon>Philodinidae</taxon>
        <taxon>Rotaria</taxon>
    </lineage>
</organism>
<dbReference type="Gene3D" id="3.40.50.720">
    <property type="entry name" value="NAD(P)-binding Rossmann-like Domain"/>
    <property type="match status" value="2"/>
</dbReference>
<proteinExistence type="predicted"/>
<keyword evidence="7" id="KW-1133">Transmembrane helix</keyword>
<keyword evidence="7" id="KW-0812">Transmembrane</keyword>
<dbReference type="EMBL" id="CAJNOL010001782">
    <property type="protein sequence ID" value="CAF1418163.1"/>
    <property type="molecule type" value="Genomic_DNA"/>
</dbReference>
<evidence type="ECO:0000256" key="4">
    <source>
        <dbReference type="ARBA" id="ARBA00013189"/>
    </source>
</evidence>
<protein>
    <recommendedName>
        <fullName evidence="4">UDP-glucose 4-epimerase</fullName>
        <ecNumber evidence="4">5.1.3.2</ecNumber>
    </recommendedName>
</protein>
<dbReference type="GO" id="GO:0005829">
    <property type="term" value="C:cytosol"/>
    <property type="evidence" value="ECO:0007669"/>
    <property type="project" value="TreeGrafter"/>
</dbReference>
<evidence type="ECO:0000259" key="8">
    <source>
        <dbReference type="Pfam" id="PF16363"/>
    </source>
</evidence>
<dbReference type="PANTHER" id="PTHR43725">
    <property type="entry name" value="UDP-GLUCOSE 4-EPIMERASE"/>
    <property type="match status" value="1"/>
</dbReference>
<dbReference type="GO" id="GO:0033499">
    <property type="term" value="P:galactose catabolic process via UDP-galactose, Leloir pathway"/>
    <property type="evidence" value="ECO:0007669"/>
    <property type="project" value="TreeGrafter"/>
</dbReference>
<dbReference type="InterPro" id="IPR016040">
    <property type="entry name" value="NAD(P)-bd_dom"/>
</dbReference>
<evidence type="ECO:0000313" key="9">
    <source>
        <dbReference type="EMBL" id="CAF1418163.1"/>
    </source>
</evidence>
<evidence type="ECO:0000313" key="10">
    <source>
        <dbReference type="Proteomes" id="UP000663870"/>
    </source>
</evidence>
<evidence type="ECO:0000256" key="1">
    <source>
        <dbReference type="ARBA" id="ARBA00000083"/>
    </source>
</evidence>
<name>A0A815ME36_9BILA</name>
<comment type="catalytic activity">
    <reaction evidence="1">
        <text>UDP-alpha-D-glucose = UDP-alpha-D-galactose</text>
        <dbReference type="Rhea" id="RHEA:22168"/>
        <dbReference type="ChEBI" id="CHEBI:58885"/>
        <dbReference type="ChEBI" id="CHEBI:66914"/>
        <dbReference type="EC" id="5.1.3.2"/>
    </reaction>
</comment>
<dbReference type="Gene3D" id="3.90.25.10">
    <property type="entry name" value="UDP-galactose 4-epimerase, domain 1"/>
    <property type="match status" value="1"/>
</dbReference>